<keyword evidence="4" id="KW-0464">Manganese</keyword>
<evidence type="ECO:0000256" key="1">
    <source>
        <dbReference type="ARBA" id="ARBA00022723"/>
    </source>
</evidence>
<dbReference type="NCBIfam" id="TIGR01227">
    <property type="entry name" value="hutG"/>
    <property type="match status" value="1"/>
</dbReference>
<dbReference type="GO" id="GO:0019556">
    <property type="term" value="P:L-histidine catabolic process to glutamate and formamide"/>
    <property type="evidence" value="ECO:0007669"/>
    <property type="project" value="UniProtKB-UniRule"/>
</dbReference>
<evidence type="ECO:0000313" key="7">
    <source>
        <dbReference type="EMBL" id="QKX50995.1"/>
    </source>
</evidence>
<dbReference type="EMBL" id="CP051177">
    <property type="protein sequence ID" value="QKX50995.1"/>
    <property type="molecule type" value="Genomic_DNA"/>
</dbReference>
<dbReference type="GO" id="GO:0050415">
    <property type="term" value="F:formimidoylglutamase activity"/>
    <property type="evidence" value="ECO:0007669"/>
    <property type="project" value="UniProtKB-UniRule"/>
</dbReference>
<evidence type="ECO:0000313" key="8">
    <source>
        <dbReference type="Proteomes" id="UP000509222"/>
    </source>
</evidence>
<evidence type="ECO:0000256" key="6">
    <source>
        <dbReference type="PROSITE-ProRule" id="PRU00742"/>
    </source>
</evidence>
<dbReference type="SUPFAM" id="SSF52768">
    <property type="entry name" value="Arginase/deacetylase"/>
    <property type="match status" value="1"/>
</dbReference>
<dbReference type="InterPro" id="IPR005923">
    <property type="entry name" value="HutG"/>
</dbReference>
<organism evidence="7 8">
    <name type="scientific">Planococcus glaciei</name>
    <dbReference type="NCBI Taxonomy" id="459472"/>
    <lineage>
        <taxon>Bacteria</taxon>
        <taxon>Bacillati</taxon>
        <taxon>Bacillota</taxon>
        <taxon>Bacilli</taxon>
        <taxon>Bacillales</taxon>
        <taxon>Caryophanaceae</taxon>
        <taxon>Planococcus</taxon>
    </lineage>
</organism>
<dbReference type="InterPro" id="IPR023696">
    <property type="entry name" value="Ureohydrolase_dom_sf"/>
</dbReference>
<dbReference type="CDD" id="cd09988">
    <property type="entry name" value="Formimidoylglutamase"/>
    <property type="match status" value="1"/>
</dbReference>
<dbReference type="GO" id="GO:0046872">
    <property type="term" value="F:metal ion binding"/>
    <property type="evidence" value="ECO:0007669"/>
    <property type="project" value="UniProtKB-KW"/>
</dbReference>
<keyword evidence="1" id="KW-0479">Metal-binding</keyword>
<dbReference type="PROSITE" id="PS51409">
    <property type="entry name" value="ARGINASE_2"/>
    <property type="match status" value="1"/>
</dbReference>
<evidence type="ECO:0000256" key="5">
    <source>
        <dbReference type="NCBIfam" id="TIGR01227"/>
    </source>
</evidence>
<dbReference type="PANTHER" id="PTHR11358">
    <property type="entry name" value="ARGINASE/AGMATINASE"/>
    <property type="match status" value="1"/>
</dbReference>
<gene>
    <name evidence="7" type="primary">hutG</name>
    <name evidence="7" type="ORF">HF394_10580</name>
</gene>
<comment type="similarity">
    <text evidence="6">Belongs to the arginase family.</text>
</comment>
<dbReference type="EC" id="3.5.3.8" evidence="5"/>
<dbReference type="InterPro" id="IPR006035">
    <property type="entry name" value="Ureohydrolase"/>
</dbReference>
<reference evidence="8" key="1">
    <citation type="submission" date="2020-06" db="EMBL/GenBank/DDBJ databases">
        <title>Isolation of Planomicrobium glaciei.</title>
        <authorList>
            <person name="Malisova L."/>
            <person name="Safrankova R."/>
            <person name="Jakubu V."/>
            <person name="Spanelova P."/>
        </authorList>
    </citation>
    <scope>NUCLEOTIDE SEQUENCE [LARGE SCALE GENOMIC DNA]</scope>
    <source>
        <strain evidence="8">NRL-ATB46093</strain>
    </source>
</reference>
<keyword evidence="8" id="KW-1185">Reference proteome</keyword>
<keyword evidence="3" id="KW-0369">Histidine metabolism</keyword>
<accession>A0A7H8QCA9</accession>
<dbReference type="AlphaFoldDB" id="A0A7H8QCA9"/>
<dbReference type="Pfam" id="PF00491">
    <property type="entry name" value="Arginase"/>
    <property type="match status" value="1"/>
</dbReference>
<evidence type="ECO:0000256" key="2">
    <source>
        <dbReference type="ARBA" id="ARBA00022801"/>
    </source>
</evidence>
<dbReference type="Proteomes" id="UP000509222">
    <property type="component" value="Chromosome"/>
</dbReference>
<dbReference type="GO" id="GO:0008783">
    <property type="term" value="F:agmatinase activity"/>
    <property type="evidence" value="ECO:0007669"/>
    <property type="project" value="TreeGrafter"/>
</dbReference>
<protein>
    <recommendedName>
        <fullName evidence="5">Formimidoylglutamase</fullName>
        <ecNumber evidence="5">3.5.3.8</ecNumber>
    </recommendedName>
</protein>
<proteinExistence type="inferred from homology"/>
<dbReference type="PIRSF" id="PIRSF036979">
    <property type="entry name" value="Arginase"/>
    <property type="match status" value="1"/>
</dbReference>
<evidence type="ECO:0000256" key="3">
    <source>
        <dbReference type="ARBA" id="ARBA00022808"/>
    </source>
</evidence>
<dbReference type="RefSeq" id="WP_036802359.1">
    <property type="nucleotide sequence ID" value="NZ_CP051177.1"/>
</dbReference>
<keyword evidence="2 7" id="KW-0378">Hydrolase</keyword>
<sequence>MYKLPRKHFWHGPIDSESDRDSFRFHQSVEFVSSIEAPKGSFSILGFECDEGVQRSGGQAGAAEAPDQIRSQLAQLPDHLGGRPLIDSGTVMQKDGKMEKAQRELGEHVSNLLRCGSTPIILGGGHETTYGHYWGARRFFGADAKIGIISIDSNFDLQESDRPHAGTMFKQILESDDNAGYLVLGVQPLGNTRATFNQADKLGAQYVLAEDLALRDLQSTQNVIDAFCDKHDHIIVSFCMESLSSFHAPSIVDASPFGLEPVVVRQLLWHIVANPKVQSFDISDVNPTIDENGKTTKLAAYLVAEVMAAFN</sequence>
<dbReference type="PANTHER" id="PTHR11358:SF35">
    <property type="entry name" value="FORMIMIDOYLGLUTAMASE"/>
    <property type="match status" value="1"/>
</dbReference>
<dbReference type="GO" id="GO:0033389">
    <property type="term" value="P:putrescine biosynthetic process from arginine, via agmatine"/>
    <property type="evidence" value="ECO:0007669"/>
    <property type="project" value="TreeGrafter"/>
</dbReference>
<name>A0A7H8QCA9_9BACL</name>
<dbReference type="Gene3D" id="3.40.800.10">
    <property type="entry name" value="Ureohydrolase domain"/>
    <property type="match status" value="1"/>
</dbReference>
<evidence type="ECO:0000256" key="4">
    <source>
        <dbReference type="ARBA" id="ARBA00023211"/>
    </source>
</evidence>